<keyword evidence="5" id="KW-1185">Reference proteome</keyword>
<accession>A0A5A7NSM3</accession>
<dbReference type="Pfam" id="PF00364">
    <property type="entry name" value="Biotin_lipoyl"/>
    <property type="match status" value="1"/>
</dbReference>
<dbReference type="GO" id="GO:0005737">
    <property type="term" value="C:cytoplasm"/>
    <property type="evidence" value="ECO:0007669"/>
    <property type="project" value="TreeGrafter"/>
</dbReference>
<evidence type="ECO:0000256" key="2">
    <source>
        <dbReference type="SAM" id="MobiDB-lite"/>
    </source>
</evidence>
<protein>
    <recommendedName>
        <fullName evidence="3">Lipoyl-binding domain-containing protein</fullName>
    </recommendedName>
</protein>
<feature type="region of interest" description="Disordered" evidence="2">
    <location>
        <begin position="1"/>
        <end position="22"/>
    </location>
</feature>
<gene>
    <name evidence="4" type="ORF">NCCP1664_24090</name>
</gene>
<dbReference type="FunFam" id="2.40.50.100:FF:000003">
    <property type="entry name" value="Acetyl-CoA carboxylase biotin carboxyl carrier protein"/>
    <property type="match status" value="1"/>
</dbReference>
<dbReference type="Gene3D" id="2.40.50.100">
    <property type="match status" value="1"/>
</dbReference>
<evidence type="ECO:0000256" key="1">
    <source>
        <dbReference type="ARBA" id="ARBA00023267"/>
    </source>
</evidence>
<dbReference type="InterPro" id="IPR000089">
    <property type="entry name" value="Biotin_lipoyl"/>
</dbReference>
<dbReference type="Proteomes" id="UP000325307">
    <property type="component" value="Unassembled WGS sequence"/>
</dbReference>
<dbReference type="GO" id="GO:0006094">
    <property type="term" value="P:gluconeogenesis"/>
    <property type="evidence" value="ECO:0007669"/>
    <property type="project" value="TreeGrafter"/>
</dbReference>
<dbReference type="InterPro" id="IPR055268">
    <property type="entry name" value="PCB-like"/>
</dbReference>
<dbReference type="SUPFAM" id="SSF51230">
    <property type="entry name" value="Single hybrid motif"/>
    <property type="match status" value="1"/>
</dbReference>
<dbReference type="PANTHER" id="PTHR43778:SF2">
    <property type="entry name" value="PYRUVATE CARBOXYLASE, MITOCHONDRIAL"/>
    <property type="match status" value="1"/>
</dbReference>
<reference evidence="4 5" key="1">
    <citation type="submission" date="2019-09" db="EMBL/GenBank/DDBJ databases">
        <title>Arthrobacter zafarii sp. nov., a moderately thermotolerant and halotolerant actinobacterium isolated from Cholistan desert soil of Pakistan.</title>
        <authorList>
            <person name="Amin A."/>
            <person name="Ahmed I."/>
            <person name="Khalid N."/>
            <person name="Schumann P."/>
            <person name="Busse H.J."/>
            <person name="Khan I.U."/>
            <person name="Li S."/>
            <person name="Li W.J."/>
        </authorList>
    </citation>
    <scope>NUCLEOTIDE SEQUENCE [LARGE SCALE GENOMIC DNA]</scope>
    <source>
        <strain evidence="4 5">NCCP-1664</strain>
    </source>
</reference>
<organism evidence="4 5">
    <name type="scientific">Zafaria cholistanensis</name>
    <dbReference type="NCBI Taxonomy" id="1682741"/>
    <lineage>
        <taxon>Bacteria</taxon>
        <taxon>Bacillati</taxon>
        <taxon>Actinomycetota</taxon>
        <taxon>Actinomycetes</taxon>
        <taxon>Micrococcales</taxon>
        <taxon>Micrococcaceae</taxon>
        <taxon>Zafaria</taxon>
    </lineage>
</organism>
<feature type="domain" description="Lipoyl-binding" evidence="3">
    <location>
        <begin position="15"/>
        <end position="89"/>
    </location>
</feature>
<comment type="caution">
    <text evidence="4">The sequence shown here is derived from an EMBL/GenBank/DDBJ whole genome shotgun (WGS) entry which is preliminary data.</text>
</comment>
<sequence>MRDRNVESTVKSAEKADASNPGHVAAPFVGAVTATVKAGDRVEAGGTIATIEAMKMEAGITTPVAGTVSRVAITGTAQVQGGGLLVEIKAES</sequence>
<keyword evidence="1" id="KW-0092">Biotin</keyword>
<dbReference type="PROSITE" id="PS50968">
    <property type="entry name" value="BIOTINYL_LIPOYL"/>
    <property type="match status" value="1"/>
</dbReference>
<dbReference type="EMBL" id="BKDJ01000013">
    <property type="protein sequence ID" value="GER23914.1"/>
    <property type="molecule type" value="Genomic_DNA"/>
</dbReference>
<evidence type="ECO:0000259" key="3">
    <source>
        <dbReference type="PROSITE" id="PS50968"/>
    </source>
</evidence>
<dbReference type="AlphaFoldDB" id="A0A5A7NSM3"/>
<dbReference type="PANTHER" id="PTHR43778">
    <property type="entry name" value="PYRUVATE CARBOXYLASE"/>
    <property type="match status" value="1"/>
</dbReference>
<dbReference type="InterPro" id="IPR011053">
    <property type="entry name" value="Single_hybrid_motif"/>
</dbReference>
<dbReference type="GO" id="GO:0004736">
    <property type="term" value="F:pyruvate carboxylase activity"/>
    <property type="evidence" value="ECO:0007669"/>
    <property type="project" value="TreeGrafter"/>
</dbReference>
<evidence type="ECO:0000313" key="5">
    <source>
        <dbReference type="Proteomes" id="UP000325307"/>
    </source>
</evidence>
<feature type="compositionally biased region" description="Basic and acidic residues" evidence="2">
    <location>
        <begin position="1"/>
        <end position="17"/>
    </location>
</feature>
<dbReference type="CDD" id="cd06850">
    <property type="entry name" value="biotinyl_domain"/>
    <property type="match status" value="1"/>
</dbReference>
<name>A0A5A7NSM3_9MICC</name>
<proteinExistence type="predicted"/>
<evidence type="ECO:0000313" key="4">
    <source>
        <dbReference type="EMBL" id="GER23914.1"/>
    </source>
</evidence>